<dbReference type="EMBL" id="BAAALT010000170">
    <property type="protein sequence ID" value="GAA1820146.1"/>
    <property type="molecule type" value="Genomic_DNA"/>
</dbReference>
<evidence type="ECO:0000256" key="2">
    <source>
        <dbReference type="ARBA" id="ARBA00006906"/>
    </source>
</evidence>
<protein>
    <submittedName>
        <fullName evidence="6">Bifunctional 4-hydroxy-2-oxoglutarate aldolase/2-dehydro-3-deoxy-phosphogluconate aldolase</fullName>
    </submittedName>
</protein>
<sequence>MSLELNALFGDARIMMILRGVGTPEAGVAAAERAWRLGVDLVEVPIGERAELPILEAVVAAGRSRGKDVGAGTIVSTEHVRLAVRAGARYTVAPGLDPQVAAASQNAGLPHMPGAFTATEVQTARRAGCTWVKVFPAGVLGPAWFRAMRGPFPRMSFMATGGVQPQDGRAYLDAGAAMVGFGVSALSPAHNGHVANLTRRTVK</sequence>
<dbReference type="InterPro" id="IPR000887">
    <property type="entry name" value="Aldlse_KDPG_KHG"/>
</dbReference>
<evidence type="ECO:0000256" key="4">
    <source>
        <dbReference type="ARBA" id="ARBA00023239"/>
    </source>
</evidence>
<dbReference type="InterPro" id="IPR013785">
    <property type="entry name" value="Aldolase_TIM"/>
</dbReference>
<name>A0ABP4YJJ8_9ACTN</name>
<evidence type="ECO:0000256" key="1">
    <source>
        <dbReference type="ARBA" id="ARBA00004761"/>
    </source>
</evidence>
<comment type="similarity">
    <text evidence="2">Belongs to the KHG/KDPG aldolase family.</text>
</comment>
<evidence type="ECO:0000313" key="7">
    <source>
        <dbReference type="Proteomes" id="UP001500218"/>
    </source>
</evidence>
<dbReference type="Proteomes" id="UP001500218">
    <property type="component" value="Unassembled WGS sequence"/>
</dbReference>
<comment type="pathway">
    <text evidence="1">Carbohydrate acid metabolism.</text>
</comment>
<comment type="subunit">
    <text evidence="3">Homotrimer.</text>
</comment>
<gene>
    <name evidence="6" type="ORF">GCM10009682_45660</name>
</gene>
<reference evidence="7" key="1">
    <citation type="journal article" date="2019" name="Int. J. Syst. Evol. Microbiol.">
        <title>The Global Catalogue of Microorganisms (GCM) 10K type strain sequencing project: providing services to taxonomists for standard genome sequencing and annotation.</title>
        <authorList>
            <consortium name="The Broad Institute Genomics Platform"/>
            <consortium name="The Broad Institute Genome Sequencing Center for Infectious Disease"/>
            <person name="Wu L."/>
            <person name="Ma J."/>
        </authorList>
    </citation>
    <scope>NUCLEOTIDE SEQUENCE [LARGE SCALE GENOMIC DNA]</scope>
    <source>
        <strain evidence="7">JCM 13250</strain>
    </source>
</reference>
<keyword evidence="4" id="KW-0456">Lyase</keyword>
<dbReference type="RefSeq" id="WP_344135981.1">
    <property type="nucleotide sequence ID" value="NZ_BAAALT010000170.1"/>
</dbReference>
<dbReference type="Pfam" id="PF01081">
    <property type="entry name" value="Aldolase"/>
    <property type="match status" value="1"/>
</dbReference>
<proteinExistence type="inferred from homology"/>
<dbReference type="Gene3D" id="3.20.20.70">
    <property type="entry name" value="Aldolase class I"/>
    <property type="match status" value="1"/>
</dbReference>
<comment type="caution">
    <text evidence="6">The sequence shown here is derived from an EMBL/GenBank/DDBJ whole genome shotgun (WGS) entry which is preliminary data.</text>
</comment>
<keyword evidence="7" id="KW-1185">Reference proteome</keyword>
<dbReference type="CDD" id="cd00452">
    <property type="entry name" value="KDPG_aldolase"/>
    <property type="match status" value="1"/>
</dbReference>
<accession>A0ABP4YJJ8</accession>
<dbReference type="PANTHER" id="PTHR30246">
    <property type="entry name" value="2-KETO-3-DEOXY-6-PHOSPHOGLUCONATE ALDOLASE"/>
    <property type="match status" value="1"/>
</dbReference>
<evidence type="ECO:0000256" key="3">
    <source>
        <dbReference type="ARBA" id="ARBA00011233"/>
    </source>
</evidence>
<organism evidence="6 7">
    <name type="scientific">Luedemannella flava</name>
    <dbReference type="NCBI Taxonomy" id="349316"/>
    <lineage>
        <taxon>Bacteria</taxon>
        <taxon>Bacillati</taxon>
        <taxon>Actinomycetota</taxon>
        <taxon>Actinomycetes</taxon>
        <taxon>Micromonosporales</taxon>
        <taxon>Micromonosporaceae</taxon>
        <taxon>Luedemannella</taxon>
    </lineage>
</organism>
<evidence type="ECO:0000313" key="6">
    <source>
        <dbReference type="EMBL" id="GAA1820146.1"/>
    </source>
</evidence>
<keyword evidence="5" id="KW-0119">Carbohydrate metabolism</keyword>
<dbReference type="SUPFAM" id="SSF51569">
    <property type="entry name" value="Aldolase"/>
    <property type="match status" value="1"/>
</dbReference>
<dbReference type="PANTHER" id="PTHR30246:SF1">
    <property type="entry name" value="2-DEHYDRO-3-DEOXY-6-PHOSPHOGALACTONATE ALDOLASE-RELATED"/>
    <property type="match status" value="1"/>
</dbReference>
<evidence type="ECO:0000256" key="5">
    <source>
        <dbReference type="ARBA" id="ARBA00023277"/>
    </source>
</evidence>